<sequence>MKNIKKSKKTFDGLLFVGYIKKNVLYGFKYALKWILMRCKITLEISLF</sequence>
<name>B6VXT7_9BACT</name>
<reference evidence="1 2" key="2">
    <citation type="submission" date="2008-10" db="EMBL/GenBank/DDBJ databases">
        <authorList>
            <person name="Fulton L."/>
            <person name="Clifton S."/>
            <person name="Fulton B."/>
            <person name="Xu J."/>
            <person name="Minx P."/>
            <person name="Pepin K.H."/>
            <person name="Johnson M."/>
            <person name="Thiruvilangam P."/>
            <person name="Bhonagiri V."/>
            <person name="Nash W.E."/>
            <person name="Mardis E.R."/>
            <person name="Wilson R.K."/>
        </authorList>
    </citation>
    <scope>NUCLEOTIDE SEQUENCE [LARGE SCALE GENOMIC DNA]</scope>
    <source>
        <strain evidence="1 2">DSM 17855</strain>
    </source>
</reference>
<accession>B6VXT7</accession>
<reference evidence="1 2" key="1">
    <citation type="submission" date="2008-10" db="EMBL/GenBank/DDBJ databases">
        <title>Draft genome sequence of Bacteroides dorei (DSM 17855).</title>
        <authorList>
            <person name="Sudarsanam P."/>
            <person name="Ley R."/>
            <person name="Guruge J."/>
            <person name="Turnbaugh P.J."/>
            <person name="Mahowald M."/>
            <person name="Liep D."/>
            <person name="Gordon J."/>
        </authorList>
    </citation>
    <scope>NUCLEOTIDE SEQUENCE [LARGE SCALE GENOMIC DNA]</scope>
    <source>
        <strain evidence="1 2">DSM 17855</strain>
    </source>
</reference>
<organism evidence="1 2">
    <name type="scientific">Phocaeicola dorei DSM 17855</name>
    <dbReference type="NCBI Taxonomy" id="483217"/>
    <lineage>
        <taxon>Bacteria</taxon>
        <taxon>Pseudomonadati</taxon>
        <taxon>Bacteroidota</taxon>
        <taxon>Bacteroidia</taxon>
        <taxon>Bacteroidales</taxon>
        <taxon>Bacteroidaceae</taxon>
        <taxon>Phocaeicola</taxon>
    </lineage>
</organism>
<evidence type="ECO:0000313" key="1">
    <source>
        <dbReference type="EMBL" id="EEB25430.1"/>
    </source>
</evidence>
<dbReference type="HOGENOM" id="CLU_3149381_0_0_10"/>
<proteinExistence type="predicted"/>
<dbReference type="EMBL" id="ABWZ01000040">
    <property type="protein sequence ID" value="EEB25430.1"/>
    <property type="molecule type" value="Genomic_DNA"/>
</dbReference>
<protein>
    <submittedName>
        <fullName evidence="1">Uncharacterized protein</fullName>
    </submittedName>
</protein>
<dbReference type="AlphaFoldDB" id="B6VXT7"/>
<dbReference type="Proteomes" id="UP000004849">
    <property type="component" value="Unassembled WGS sequence"/>
</dbReference>
<evidence type="ECO:0000313" key="2">
    <source>
        <dbReference type="Proteomes" id="UP000004849"/>
    </source>
</evidence>
<gene>
    <name evidence="1" type="ORF">BACDOR_02070</name>
</gene>